<gene>
    <name evidence="1" type="ORF">S06H3_08507</name>
</gene>
<dbReference type="EMBL" id="BARV01003600">
    <property type="protein sequence ID" value="GAI09210.1"/>
    <property type="molecule type" value="Genomic_DNA"/>
</dbReference>
<sequence length="42" mass="4481">VVTGVLVYLNKARAFLVRPRVTMRLGLLLSKVCLPGIENGGG</sequence>
<protein>
    <submittedName>
        <fullName evidence="1">Uncharacterized protein</fullName>
    </submittedName>
</protein>
<reference evidence="1" key="1">
    <citation type="journal article" date="2014" name="Front. Microbiol.">
        <title>High frequency of phylogenetically diverse reductive dehalogenase-homologous genes in deep subseafloor sedimentary metagenomes.</title>
        <authorList>
            <person name="Kawai M."/>
            <person name="Futagami T."/>
            <person name="Toyoda A."/>
            <person name="Takaki Y."/>
            <person name="Nishi S."/>
            <person name="Hori S."/>
            <person name="Arai W."/>
            <person name="Tsubouchi T."/>
            <person name="Morono Y."/>
            <person name="Uchiyama I."/>
            <person name="Ito T."/>
            <person name="Fujiyama A."/>
            <person name="Inagaki F."/>
            <person name="Takami H."/>
        </authorList>
    </citation>
    <scope>NUCLEOTIDE SEQUENCE</scope>
    <source>
        <strain evidence="1">Expedition CK06-06</strain>
    </source>
</reference>
<evidence type="ECO:0000313" key="1">
    <source>
        <dbReference type="EMBL" id="GAI09210.1"/>
    </source>
</evidence>
<accession>X1M3H4</accession>
<feature type="non-terminal residue" evidence="1">
    <location>
        <position position="1"/>
    </location>
</feature>
<organism evidence="1">
    <name type="scientific">marine sediment metagenome</name>
    <dbReference type="NCBI Taxonomy" id="412755"/>
    <lineage>
        <taxon>unclassified sequences</taxon>
        <taxon>metagenomes</taxon>
        <taxon>ecological metagenomes</taxon>
    </lineage>
</organism>
<dbReference type="AlphaFoldDB" id="X1M3H4"/>
<name>X1M3H4_9ZZZZ</name>
<proteinExistence type="predicted"/>
<comment type="caution">
    <text evidence="1">The sequence shown here is derived from an EMBL/GenBank/DDBJ whole genome shotgun (WGS) entry which is preliminary data.</text>
</comment>